<organism evidence="2 3">
    <name type="scientific">Halalkalicoccus paucihalophilus</name>
    <dbReference type="NCBI Taxonomy" id="1008153"/>
    <lineage>
        <taxon>Archaea</taxon>
        <taxon>Methanobacteriati</taxon>
        <taxon>Methanobacteriota</taxon>
        <taxon>Stenosarchaea group</taxon>
        <taxon>Halobacteria</taxon>
        <taxon>Halobacteriales</taxon>
        <taxon>Halococcaceae</taxon>
        <taxon>Halalkalicoccus</taxon>
    </lineage>
</organism>
<accession>A0A151ABD7</accession>
<keyword evidence="1" id="KW-1133">Transmembrane helix</keyword>
<proteinExistence type="predicted"/>
<dbReference type="AlphaFoldDB" id="A0A151ABD7"/>
<reference evidence="2 3" key="1">
    <citation type="submission" date="2016-02" db="EMBL/GenBank/DDBJ databases">
        <title>Genome sequence of Halalkalicoccus paucihalophilus DSM 24557.</title>
        <authorList>
            <person name="Poehlein A."/>
            <person name="Daniel R."/>
        </authorList>
    </citation>
    <scope>NUCLEOTIDE SEQUENCE [LARGE SCALE GENOMIC DNA]</scope>
    <source>
        <strain evidence="2 3">DSM 24557</strain>
    </source>
</reference>
<keyword evidence="3" id="KW-1185">Reference proteome</keyword>
<dbReference type="SUPFAM" id="SSF81665">
    <property type="entry name" value="Calcium ATPase, transmembrane domain M"/>
    <property type="match status" value="1"/>
</dbReference>
<feature type="transmembrane region" description="Helical" evidence="1">
    <location>
        <begin position="69"/>
        <end position="95"/>
    </location>
</feature>
<dbReference type="InterPro" id="IPR023298">
    <property type="entry name" value="ATPase_P-typ_TM_dom_sf"/>
</dbReference>
<protein>
    <submittedName>
        <fullName evidence="2">Uncharacterized protein</fullName>
    </submittedName>
</protein>
<dbReference type="Proteomes" id="UP000075321">
    <property type="component" value="Unassembled WGS sequence"/>
</dbReference>
<gene>
    <name evidence="2" type="ORF">HAPAU_32470</name>
</gene>
<dbReference type="EMBL" id="LTAZ01000012">
    <property type="protein sequence ID" value="KYH24870.1"/>
    <property type="molecule type" value="Genomic_DNA"/>
</dbReference>
<feature type="transmembrane region" description="Helical" evidence="1">
    <location>
        <begin position="294"/>
        <end position="317"/>
    </location>
</feature>
<dbReference type="Pfam" id="PF25927">
    <property type="entry name" value="DUF7972"/>
    <property type="match status" value="1"/>
</dbReference>
<name>A0A151ABD7_9EURY</name>
<sequence length="350" mass="39343">MNRVTQSTKTDFTSWLVFEFSLLLDGPREWVVVTGNRLLVSLFQLVLLAGTLLVVIVLGFIPLQAETPILFLLFAFITANFTLISIITSLSQFLLGRELESPNEIRAEMAETISYRNDVSKTISQSVMPVKPNIFFLFLFENIRDDLESLEQLSSQARTKEAHDELENLIAGFHAHTDQVVDLLEHPASELKHALFTSVNADYENHAHQAWYLQMEHSDKFTDPVTEQLDQLTNRLEHIVVATRMFQTTFIESEVAELSRFLLYIGLPVQLSSVIVMLLYTAPASVPLVSSATLTVLIPAVLLAGFVPFLLLGSYIVRLTIIAQRMADKFPFSSQLTDAVVRPNTDTDDP</sequence>
<dbReference type="InterPro" id="IPR058278">
    <property type="entry name" value="DUF7972"/>
</dbReference>
<keyword evidence="1" id="KW-0472">Membrane</keyword>
<keyword evidence="1" id="KW-0812">Transmembrane</keyword>
<evidence type="ECO:0000256" key="1">
    <source>
        <dbReference type="SAM" id="Phobius"/>
    </source>
</evidence>
<evidence type="ECO:0000313" key="3">
    <source>
        <dbReference type="Proteomes" id="UP000075321"/>
    </source>
</evidence>
<comment type="caution">
    <text evidence="2">The sequence shown here is derived from an EMBL/GenBank/DDBJ whole genome shotgun (WGS) entry which is preliminary data.</text>
</comment>
<feature type="transmembrane region" description="Helical" evidence="1">
    <location>
        <begin position="38"/>
        <end position="63"/>
    </location>
</feature>
<evidence type="ECO:0000313" key="2">
    <source>
        <dbReference type="EMBL" id="KYH24870.1"/>
    </source>
</evidence>
<feature type="transmembrane region" description="Helical" evidence="1">
    <location>
        <begin position="261"/>
        <end position="282"/>
    </location>
</feature>
<dbReference type="PATRIC" id="fig|1008153.3.peg.3403"/>